<keyword evidence="2 6" id="KW-0699">rRNA-binding</keyword>
<comment type="similarity">
    <text evidence="1 6 7">Belongs to the universal ribosomal protein uS4 family.</text>
</comment>
<sequence length="183" mass="21620">MGDQKFQRKKYSTPRHPWEKDRIDAERQLLIKYGLKNKRELWRAQTILTNFRTQARTLQAKLRYNDPLAIKQFQLLIGKLSRLNLLGENATLDDVLSLNIEDILERRLETLVYKKNLALTMKQARQFITHGHIKVNDRVVTIPSFMVEKSMEDSITYNETSPFTDENHPLRMEMSGTKEEENE</sequence>
<dbReference type="InterPro" id="IPR002942">
    <property type="entry name" value="S4_RNA-bd"/>
</dbReference>
<evidence type="ECO:0000256" key="1">
    <source>
        <dbReference type="ARBA" id="ARBA00007465"/>
    </source>
</evidence>
<dbReference type="InterPro" id="IPR005710">
    <property type="entry name" value="Ribosomal_uS4_euk/arc"/>
</dbReference>
<dbReference type="OrthoDB" id="10429at2157"/>
<feature type="domain" description="RNA-binding S4" evidence="9">
    <location>
        <begin position="106"/>
        <end position="169"/>
    </location>
</feature>
<accession>A0A8G2FX52</accession>
<organism evidence="11 12">
    <name type="scientific">Picrophilus torridus (strain ATCC 700027 / DSM 9790 / JCM 10055 / NBRC 100828 / KAW 2/3)</name>
    <dbReference type="NCBI Taxonomy" id="1122961"/>
    <lineage>
        <taxon>Archaea</taxon>
        <taxon>Methanobacteriati</taxon>
        <taxon>Thermoplasmatota</taxon>
        <taxon>Thermoplasmata</taxon>
        <taxon>Thermoplasmatales</taxon>
        <taxon>Picrophilaceae</taxon>
        <taxon>Picrophilus</taxon>
    </lineage>
</organism>
<dbReference type="PROSITE" id="PS50889">
    <property type="entry name" value="S4"/>
    <property type="match status" value="1"/>
</dbReference>
<dbReference type="GO" id="GO:0019843">
    <property type="term" value="F:rRNA binding"/>
    <property type="evidence" value="ECO:0007669"/>
    <property type="project" value="UniProtKB-UniRule"/>
</dbReference>
<dbReference type="PANTHER" id="PTHR11831:SF5">
    <property type="entry name" value="40S RIBOSOMAL PROTEIN S9"/>
    <property type="match status" value="1"/>
</dbReference>
<dbReference type="AlphaFoldDB" id="A0A8G2FX52"/>
<evidence type="ECO:0000256" key="4">
    <source>
        <dbReference type="ARBA" id="ARBA00022980"/>
    </source>
</evidence>
<keyword evidence="5 6" id="KW-0687">Ribonucleoprotein</keyword>
<dbReference type="SMART" id="SM01390">
    <property type="entry name" value="Ribosomal_S4"/>
    <property type="match status" value="1"/>
</dbReference>
<dbReference type="GO" id="GO:0042274">
    <property type="term" value="P:ribosomal small subunit biogenesis"/>
    <property type="evidence" value="ECO:0007669"/>
    <property type="project" value="TreeGrafter"/>
</dbReference>
<dbReference type="SMR" id="A0A8G2FX52"/>
<dbReference type="HAMAP" id="MF_01306_A">
    <property type="entry name" value="Ribosomal_uS4_A"/>
    <property type="match status" value="1"/>
</dbReference>
<dbReference type="InterPro" id="IPR001912">
    <property type="entry name" value="Ribosomal_uS4_N"/>
</dbReference>
<dbReference type="RefSeq" id="WP_011178021.1">
    <property type="nucleotide sequence ID" value="NC_005877.1"/>
</dbReference>
<comment type="caution">
    <text evidence="11">The sequence shown here is derived from an EMBL/GenBank/DDBJ whole genome shotgun (WGS) entry which is preliminary data.</text>
</comment>
<keyword evidence="3 6" id="KW-0694">RNA-binding</keyword>
<dbReference type="CDD" id="cd00165">
    <property type="entry name" value="S4"/>
    <property type="match status" value="1"/>
</dbReference>
<evidence type="ECO:0000256" key="6">
    <source>
        <dbReference type="HAMAP-Rule" id="MF_01306"/>
    </source>
</evidence>
<dbReference type="Gene3D" id="3.10.290.10">
    <property type="entry name" value="RNA-binding S4 domain"/>
    <property type="match status" value="1"/>
</dbReference>
<evidence type="ECO:0000259" key="9">
    <source>
        <dbReference type="SMART" id="SM00363"/>
    </source>
</evidence>
<comment type="function">
    <text evidence="6">With S5 and S12 plays an important role in translational accuracy.</text>
</comment>
<dbReference type="Proteomes" id="UP000192315">
    <property type="component" value="Unassembled WGS sequence"/>
</dbReference>
<dbReference type="GO" id="GO:0006412">
    <property type="term" value="P:translation"/>
    <property type="evidence" value="ECO:0007669"/>
    <property type="project" value="UniProtKB-UniRule"/>
</dbReference>
<dbReference type="InterPro" id="IPR022802">
    <property type="entry name" value="Ribosomal_uS4_arc"/>
</dbReference>
<dbReference type="NCBIfam" id="NF003139">
    <property type="entry name" value="PRK04051.1"/>
    <property type="match status" value="1"/>
</dbReference>
<gene>
    <name evidence="6" type="primary">rps4</name>
    <name evidence="11" type="ORF">SAMN02745355_1047</name>
</gene>
<dbReference type="GeneID" id="2844167"/>
<dbReference type="SUPFAM" id="SSF55174">
    <property type="entry name" value="Alpha-L RNA-binding motif"/>
    <property type="match status" value="1"/>
</dbReference>
<dbReference type="PANTHER" id="PTHR11831">
    <property type="entry name" value="30S 40S RIBOSOMAL PROTEIN"/>
    <property type="match status" value="1"/>
</dbReference>
<protein>
    <recommendedName>
        <fullName evidence="6">Small ribosomal subunit protein uS4</fullName>
    </recommendedName>
</protein>
<feature type="domain" description="Small ribosomal subunit protein uS4 N-terminal" evidence="10">
    <location>
        <begin position="5"/>
        <end position="105"/>
    </location>
</feature>
<evidence type="ECO:0000256" key="3">
    <source>
        <dbReference type="ARBA" id="ARBA00022884"/>
    </source>
</evidence>
<evidence type="ECO:0000256" key="5">
    <source>
        <dbReference type="ARBA" id="ARBA00023274"/>
    </source>
</evidence>
<dbReference type="InterPro" id="IPR036986">
    <property type="entry name" value="S4_RNA-bd_sf"/>
</dbReference>
<evidence type="ECO:0000256" key="8">
    <source>
        <dbReference type="SAM" id="MobiDB-lite"/>
    </source>
</evidence>
<evidence type="ECO:0000313" key="11">
    <source>
        <dbReference type="EMBL" id="SMD31127.1"/>
    </source>
</evidence>
<keyword evidence="4 6" id="KW-0689">Ribosomal protein</keyword>
<feature type="compositionally biased region" description="Basic and acidic residues" evidence="8">
    <location>
        <begin position="165"/>
        <end position="183"/>
    </location>
</feature>
<comment type="function">
    <text evidence="6">One of the primary rRNA binding proteins, it binds directly to 16S rRNA where it nucleates assembly of the body of the 30S subunit.</text>
</comment>
<evidence type="ECO:0000256" key="7">
    <source>
        <dbReference type="RuleBase" id="RU003699"/>
    </source>
</evidence>
<dbReference type="Pfam" id="PF00163">
    <property type="entry name" value="Ribosomal_S4"/>
    <property type="match status" value="1"/>
</dbReference>
<keyword evidence="12" id="KW-1185">Reference proteome</keyword>
<dbReference type="GO" id="GO:0003735">
    <property type="term" value="F:structural constituent of ribosome"/>
    <property type="evidence" value="ECO:0007669"/>
    <property type="project" value="InterPro"/>
</dbReference>
<dbReference type="EMBL" id="FWYE01000002">
    <property type="protein sequence ID" value="SMD31127.1"/>
    <property type="molecule type" value="Genomic_DNA"/>
</dbReference>
<name>A0A8G2FX52_PICTO</name>
<evidence type="ECO:0000259" key="10">
    <source>
        <dbReference type="SMART" id="SM01390"/>
    </source>
</evidence>
<dbReference type="NCBIfam" id="TIGR01018">
    <property type="entry name" value="uS4_arch"/>
    <property type="match status" value="1"/>
</dbReference>
<evidence type="ECO:0000256" key="2">
    <source>
        <dbReference type="ARBA" id="ARBA00022730"/>
    </source>
</evidence>
<evidence type="ECO:0000313" key="12">
    <source>
        <dbReference type="Proteomes" id="UP000192315"/>
    </source>
</evidence>
<proteinExistence type="inferred from homology"/>
<dbReference type="InterPro" id="IPR022801">
    <property type="entry name" value="Ribosomal_uS4"/>
</dbReference>
<reference evidence="11 12" key="1">
    <citation type="submission" date="2017-04" db="EMBL/GenBank/DDBJ databases">
        <authorList>
            <person name="Varghese N."/>
            <person name="Submissions S."/>
        </authorList>
    </citation>
    <scope>NUCLEOTIDE SEQUENCE [LARGE SCALE GENOMIC DNA]</scope>
    <source>
        <strain evidence="11 12">DSM 9789</strain>
    </source>
</reference>
<feature type="region of interest" description="Disordered" evidence="8">
    <location>
        <begin position="158"/>
        <end position="183"/>
    </location>
</feature>
<dbReference type="SMART" id="SM00363">
    <property type="entry name" value="S4"/>
    <property type="match status" value="1"/>
</dbReference>
<dbReference type="InterPro" id="IPR018079">
    <property type="entry name" value="Ribosomal_uS4_CS"/>
</dbReference>
<comment type="subunit">
    <text evidence="6">Part of the 30S ribosomal subunit. Contacts protein S5. The interaction surface between S4 and S5 is involved in control of translational fidelity.</text>
</comment>
<dbReference type="GO" id="GO:0015935">
    <property type="term" value="C:small ribosomal subunit"/>
    <property type="evidence" value="ECO:0007669"/>
    <property type="project" value="InterPro"/>
</dbReference>
<dbReference type="PROSITE" id="PS00632">
    <property type="entry name" value="RIBOSOMAL_S4"/>
    <property type="match status" value="1"/>
</dbReference>
<dbReference type="Pfam" id="PF01479">
    <property type="entry name" value="S4"/>
    <property type="match status" value="1"/>
</dbReference>